<name>A0A6J1SIJ6_FRAOC</name>
<evidence type="ECO:0000256" key="1">
    <source>
        <dbReference type="ARBA" id="ARBA00004555"/>
    </source>
</evidence>
<dbReference type="GO" id="GO:0005783">
    <property type="term" value="C:endoplasmic reticulum"/>
    <property type="evidence" value="ECO:0007669"/>
    <property type="project" value="UniProtKB-SubCell"/>
</dbReference>
<dbReference type="Gene3D" id="3.30.450.70">
    <property type="match status" value="1"/>
</dbReference>
<dbReference type="InterPro" id="IPR011012">
    <property type="entry name" value="Longin-like_dom_sf"/>
</dbReference>
<sequence>MVIYSVYIVSKSGGLIFNYDHSVPKIETEKTYSFPLEHKLVYQNKQIVVAFGQRNGVMVGHVLLGVNGAPVNGRTIEDEKNPRDAFEVLENPENYPINLKFGRPKMSTNEKIFLASMFYPLFAIASQLSPQPRTSGIQSLEADTFRLYCFQTLTGVKFILIVEPSQTGADLLLHRIYELYADYALKNPFYSLEMPIRCDLFESNLQSLLEQSEKAGISSV</sequence>
<evidence type="ECO:0000256" key="3">
    <source>
        <dbReference type="ARBA" id="ARBA00022824"/>
    </source>
</evidence>
<dbReference type="CDD" id="cd14856">
    <property type="entry name" value="TRAPPC4_synbindin"/>
    <property type="match status" value="1"/>
</dbReference>
<organism evidence="10 11">
    <name type="scientific">Frankliniella occidentalis</name>
    <name type="common">Western flower thrips</name>
    <name type="synonym">Euthrips occidentalis</name>
    <dbReference type="NCBI Taxonomy" id="133901"/>
    <lineage>
        <taxon>Eukaryota</taxon>
        <taxon>Metazoa</taxon>
        <taxon>Ecdysozoa</taxon>
        <taxon>Arthropoda</taxon>
        <taxon>Hexapoda</taxon>
        <taxon>Insecta</taxon>
        <taxon>Pterygota</taxon>
        <taxon>Neoptera</taxon>
        <taxon>Paraneoptera</taxon>
        <taxon>Thysanoptera</taxon>
        <taxon>Terebrantia</taxon>
        <taxon>Thripoidea</taxon>
        <taxon>Thripidae</taxon>
        <taxon>Frankliniella</taxon>
    </lineage>
</organism>
<comment type="function">
    <text evidence="7">Core component of the TRAPP complexes which has a function of guanine nucleotide exchange factor activity for Rab1 GTPase. Plays a role in vesicular transport from endoplasmic reticulum to Golgi and autophagy. May play a role in dendrite postsynaptic membrane trafficking.</text>
</comment>
<evidence type="ECO:0000256" key="5">
    <source>
        <dbReference type="ARBA" id="ARBA00023034"/>
    </source>
</evidence>
<evidence type="ECO:0000256" key="9">
    <source>
        <dbReference type="RuleBase" id="RU366065"/>
    </source>
</evidence>
<dbReference type="Proteomes" id="UP000504606">
    <property type="component" value="Unplaced"/>
</dbReference>
<dbReference type="Gene3D" id="2.30.42.40">
    <property type="match status" value="1"/>
</dbReference>
<evidence type="ECO:0000256" key="6">
    <source>
        <dbReference type="ARBA" id="ARBA00038179"/>
    </source>
</evidence>
<evidence type="ECO:0000256" key="8">
    <source>
        <dbReference type="ARBA" id="ARBA00046941"/>
    </source>
</evidence>
<dbReference type="OrthoDB" id="246406at2759"/>
<accession>A0A6J1SIJ6</accession>
<dbReference type="PANTHER" id="PTHR23249:SF15">
    <property type="entry name" value="TRAFFICKING PROTEIN PARTICLE COMPLEX SUBUNIT 4"/>
    <property type="match status" value="1"/>
</dbReference>
<dbReference type="CTD" id="34197"/>
<dbReference type="Pfam" id="PF04099">
    <property type="entry name" value="Sybindin"/>
    <property type="match status" value="1"/>
</dbReference>
<dbReference type="GeneID" id="113207970"/>
<dbReference type="GO" id="GO:0005794">
    <property type="term" value="C:Golgi apparatus"/>
    <property type="evidence" value="ECO:0007669"/>
    <property type="project" value="UniProtKB-SubCell"/>
</dbReference>
<dbReference type="InterPro" id="IPR007233">
    <property type="entry name" value="TRAPPC"/>
</dbReference>
<evidence type="ECO:0000313" key="10">
    <source>
        <dbReference type="Proteomes" id="UP000504606"/>
    </source>
</evidence>
<evidence type="ECO:0000313" key="11">
    <source>
        <dbReference type="RefSeq" id="XP_026280548.1"/>
    </source>
</evidence>
<proteinExistence type="inferred from homology"/>
<comment type="subunit">
    <text evidence="8">Component of the multisubunit TRAPP (transport protein particle) complex, which includes at least TRAPPC2, TRAPPC2L, TRAPPC3, TRAPPC3L, TRAPPC4, TRAPPC5, TRAPPC8, TRAPPC9, TRAPPC10, TRAPPC11 and TRAPPC12. Interacts with SDC2.</text>
</comment>
<evidence type="ECO:0000256" key="2">
    <source>
        <dbReference type="ARBA" id="ARBA00022448"/>
    </source>
</evidence>
<keyword evidence="2 9" id="KW-0813">Transport</keyword>
<gene>
    <name evidence="11" type="primary">LOC113207970</name>
</gene>
<evidence type="ECO:0000256" key="7">
    <source>
        <dbReference type="ARBA" id="ARBA00046052"/>
    </source>
</evidence>
<dbReference type="PANTHER" id="PTHR23249">
    <property type="entry name" value="TRAFFICKING PROTEIN PARTICLE COMPLEX SUBUNIT"/>
    <property type="match status" value="1"/>
</dbReference>
<evidence type="ECO:0000256" key="4">
    <source>
        <dbReference type="ARBA" id="ARBA00022892"/>
    </source>
</evidence>
<comment type="similarity">
    <text evidence="6">Belongs to the TRAPP small subunits family. TRAPPC4 subfamily.</text>
</comment>
<dbReference type="SMART" id="SM01399">
    <property type="entry name" value="Sybindin"/>
    <property type="match status" value="1"/>
</dbReference>
<dbReference type="AlphaFoldDB" id="A0A6J1SIJ6"/>
<protein>
    <recommendedName>
        <fullName evidence="9">Trafficking protein particle complex subunit</fullName>
    </recommendedName>
</protein>
<comment type="subcellular location">
    <subcellularLocation>
        <location evidence="9">Endoplasmic reticulum</location>
    </subcellularLocation>
    <subcellularLocation>
        <location evidence="9">Golgi apparatus</location>
        <location evidence="9">cis-Golgi network</location>
    </subcellularLocation>
    <subcellularLocation>
        <location evidence="1">Golgi apparatus</location>
    </subcellularLocation>
</comment>
<dbReference type="KEGG" id="foc:113207970"/>
<reference evidence="11" key="1">
    <citation type="submission" date="2025-08" db="UniProtKB">
        <authorList>
            <consortium name="RefSeq"/>
        </authorList>
    </citation>
    <scope>IDENTIFICATION</scope>
    <source>
        <tissue evidence="11">Whole organism</tissue>
    </source>
</reference>
<keyword evidence="3 9" id="KW-0256">Endoplasmic reticulum</keyword>
<dbReference type="RefSeq" id="XP_026280548.1">
    <property type="nucleotide sequence ID" value="XM_026424763.2"/>
</dbReference>
<comment type="subunit">
    <text evidence="9">Part of the multisubunit transport protein particle (TRAPP) complex.</text>
</comment>
<keyword evidence="10" id="KW-1185">Reference proteome</keyword>
<keyword evidence="5 9" id="KW-0333">Golgi apparatus</keyword>
<dbReference type="GO" id="GO:0030008">
    <property type="term" value="C:TRAPP complex"/>
    <property type="evidence" value="ECO:0007669"/>
    <property type="project" value="UniProtKB-UniRule"/>
</dbReference>
<dbReference type="GO" id="GO:0006888">
    <property type="term" value="P:endoplasmic reticulum to Golgi vesicle-mediated transport"/>
    <property type="evidence" value="ECO:0007669"/>
    <property type="project" value="UniProtKB-UniRule"/>
</dbReference>
<dbReference type="SUPFAM" id="SSF64356">
    <property type="entry name" value="SNARE-like"/>
    <property type="match status" value="1"/>
</dbReference>
<keyword evidence="4 9" id="KW-0931">ER-Golgi transport</keyword>